<dbReference type="Pfam" id="PF01381">
    <property type="entry name" value="HTH_3"/>
    <property type="match status" value="1"/>
</dbReference>
<dbReference type="PROSITE" id="PS50943">
    <property type="entry name" value="HTH_CROC1"/>
    <property type="match status" value="1"/>
</dbReference>
<dbReference type="Proteomes" id="UP000294567">
    <property type="component" value="Unassembled WGS sequence"/>
</dbReference>
<dbReference type="InterPro" id="IPR050807">
    <property type="entry name" value="TransReg_Diox_bact_type"/>
</dbReference>
<dbReference type="EMBL" id="SMAE01000013">
    <property type="protein sequence ID" value="TCS86967.1"/>
    <property type="molecule type" value="Genomic_DNA"/>
</dbReference>
<dbReference type="InterPro" id="IPR010982">
    <property type="entry name" value="Lambda_DNA-bd_dom_sf"/>
</dbReference>
<dbReference type="Gene3D" id="1.10.260.40">
    <property type="entry name" value="lambda repressor-like DNA-binding domains"/>
    <property type="match status" value="1"/>
</dbReference>
<dbReference type="SUPFAM" id="SSF47413">
    <property type="entry name" value="lambda repressor-like DNA-binding domains"/>
    <property type="match status" value="1"/>
</dbReference>
<dbReference type="GO" id="GO:0003677">
    <property type="term" value="F:DNA binding"/>
    <property type="evidence" value="ECO:0007669"/>
    <property type="project" value="UniProtKB-KW"/>
</dbReference>
<evidence type="ECO:0000259" key="2">
    <source>
        <dbReference type="PROSITE" id="PS50943"/>
    </source>
</evidence>
<dbReference type="PANTHER" id="PTHR46797:SF1">
    <property type="entry name" value="METHYLPHOSPHONATE SYNTHASE"/>
    <property type="match status" value="1"/>
</dbReference>
<evidence type="ECO:0000256" key="1">
    <source>
        <dbReference type="ARBA" id="ARBA00023125"/>
    </source>
</evidence>
<organism evidence="3 4">
    <name type="scientific">Keratinibaculum paraultunense</name>
    <dbReference type="NCBI Taxonomy" id="1278232"/>
    <lineage>
        <taxon>Bacteria</taxon>
        <taxon>Bacillati</taxon>
        <taxon>Bacillota</taxon>
        <taxon>Tissierellia</taxon>
        <taxon>Tissierellales</taxon>
        <taxon>Tepidimicrobiaceae</taxon>
        <taxon>Keratinibaculum</taxon>
    </lineage>
</organism>
<protein>
    <submittedName>
        <fullName evidence="3">Helix-turn-helix protein</fullName>
    </submittedName>
</protein>
<sequence length="112" mass="13093">MKQEDIGKIIRNKRIERGIKIKELAEMTNLSAAYLSRIERGERKAPSYNVMEKIFTALGIPLDKEENRGFEADFFKLKELLIMHRNKGNMSIRETIEILELIEDIIKGKNEE</sequence>
<dbReference type="InterPro" id="IPR001387">
    <property type="entry name" value="Cro/C1-type_HTH"/>
</dbReference>
<dbReference type="AlphaFoldDB" id="A0A4R3KQV0"/>
<dbReference type="OrthoDB" id="1859224at2"/>
<accession>A0A4R3KQV0</accession>
<evidence type="ECO:0000313" key="4">
    <source>
        <dbReference type="Proteomes" id="UP000294567"/>
    </source>
</evidence>
<dbReference type="PANTHER" id="PTHR46797">
    <property type="entry name" value="HTH-TYPE TRANSCRIPTIONAL REGULATOR"/>
    <property type="match status" value="1"/>
</dbReference>
<reference evidence="3 4" key="1">
    <citation type="submission" date="2019-03" db="EMBL/GenBank/DDBJ databases">
        <title>Genomic Encyclopedia of Type Strains, Phase IV (KMG-IV): sequencing the most valuable type-strain genomes for metagenomic binning, comparative biology and taxonomic classification.</title>
        <authorList>
            <person name="Goeker M."/>
        </authorList>
    </citation>
    <scope>NUCLEOTIDE SEQUENCE [LARGE SCALE GENOMIC DNA]</scope>
    <source>
        <strain evidence="3 4">DSM 26752</strain>
    </source>
</reference>
<name>A0A4R3KQV0_9FIRM</name>
<keyword evidence="4" id="KW-1185">Reference proteome</keyword>
<evidence type="ECO:0000313" key="3">
    <source>
        <dbReference type="EMBL" id="TCS86967.1"/>
    </source>
</evidence>
<dbReference type="GO" id="GO:0005829">
    <property type="term" value="C:cytosol"/>
    <property type="evidence" value="ECO:0007669"/>
    <property type="project" value="TreeGrafter"/>
</dbReference>
<proteinExistence type="predicted"/>
<gene>
    <name evidence="3" type="ORF">EDD65_11350</name>
</gene>
<keyword evidence="1" id="KW-0238">DNA-binding</keyword>
<dbReference type="RefSeq" id="WP_132029359.1">
    <property type="nucleotide sequence ID" value="NZ_CP068564.1"/>
</dbReference>
<comment type="caution">
    <text evidence="3">The sequence shown here is derived from an EMBL/GenBank/DDBJ whole genome shotgun (WGS) entry which is preliminary data.</text>
</comment>
<dbReference type="CDD" id="cd00093">
    <property type="entry name" value="HTH_XRE"/>
    <property type="match status" value="1"/>
</dbReference>
<dbReference type="GO" id="GO:0003700">
    <property type="term" value="F:DNA-binding transcription factor activity"/>
    <property type="evidence" value="ECO:0007669"/>
    <property type="project" value="TreeGrafter"/>
</dbReference>
<dbReference type="SMART" id="SM00530">
    <property type="entry name" value="HTH_XRE"/>
    <property type="match status" value="1"/>
</dbReference>
<feature type="domain" description="HTH cro/C1-type" evidence="2">
    <location>
        <begin position="10"/>
        <end position="65"/>
    </location>
</feature>